<evidence type="ECO:0000256" key="1">
    <source>
        <dbReference type="ARBA" id="ARBA00005964"/>
    </source>
</evidence>
<feature type="signal peptide" evidence="3">
    <location>
        <begin position="1"/>
        <end position="18"/>
    </location>
</feature>
<proteinExistence type="inferred from homology"/>
<dbReference type="Proteomes" id="UP001583193">
    <property type="component" value="Unassembled WGS sequence"/>
</dbReference>
<sequence length="551" mass="60198">MLLHSFFTSAIFVATVCAATLPTINIAQGSLRGSISNFRSGATVYKGIPYAAPPVGDLRWREPQRASPWNGTFNATEFGPQCAQSYSSAGIFSSGKTSTSEDCLTLNIWTPTYDDVSDISTKNLPVYVWIFGGRFEGGSGDVKTYDGSGLAVKNVIVVTLNYRLGAFGFLAHPELSAESGHNSSGNYGLLDQQMALRWVNENIKNFGGNPNQVVVGGQSAGSASALDVMYSNLTQGLVHGVIAESGARAPRDPMTGSLATSHRNMSAALAQGEDFLQNSLNVSSIAQARKISYETLINYGQEMDTTFDGTIYQNLSSAFANPPLWRPVIDGYVLPYNYGESLRLGAHLDVPIMTGNNKDESGAAPNTATTVADYIADFSTMFQNRSSEFLKLWPAGNSSSIASAQMNSFFRDLSRVSTWIWGNEWAAGGAKSNVYVYYWTHAPAENRGEGAYHGSELWYTFNNIPYADYSNVTWTAEDYTIEEKMTQYWVNFISTGNPNGDGSSNLTYFPPSTSDKKEVMWLGNTWGPSYLTEGEGRLQFIVDWLSGLYEW</sequence>
<dbReference type="SUPFAM" id="SSF53474">
    <property type="entry name" value="alpha/beta-Hydrolases"/>
    <property type="match status" value="1"/>
</dbReference>
<reference evidence="5 6" key="1">
    <citation type="journal article" date="2024" name="IMA Fungus">
        <title>IMA Genome - F19 : A genome assembly and annotation guide to empower mycologists, including annotated draft genome sequences of Ceratocystis pirilliformis, Diaporthe australafricana, Fusarium ophioides, Paecilomyces lecythidis, and Sporothrix stenoceras.</title>
        <authorList>
            <person name="Aylward J."/>
            <person name="Wilson A.M."/>
            <person name="Visagie C.M."/>
            <person name="Spraker J."/>
            <person name="Barnes I."/>
            <person name="Buitendag C."/>
            <person name="Ceriani C."/>
            <person name="Del Mar Angel L."/>
            <person name="du Plessis D."/>
            <person name="Fuchs T."/>
            <person name="Gasser K."/>
            <person name="Kramer D."/>
            <person name="Li W."/>
            <person name="Munsamy K."/>
            <person name="Piso A."/>
            <person name="Price J.L."/>
            <person name="Sonnekus B."/>
            <person name="Thomas C."/>
            <person name="van der Nest A."/>
            <person name="van Dijk A."/>
            <person name="van Heerden A."/>
            <person name="van Vuuren N."/>
            <person name="Yilmaz N."/>
            <person name="Duong T.A."/>
            <person name="van der Merwe N.A."/>
            <person name="Wingfield M.J."/>
            <person name="Wingfield B.D."/>
        </authorList>
    </citation>
    <scope>NUCLEOTIDE SEQUENCE [LARGE SCALE GENOMIC DNA]</scope>
    <source>
        <strain evidence="5 6">CMW 18167</strain>
    </source>
</reference>
<evidence type="ECO:0000256" key="2">
    <source>
        <dbReference type="ARBA" id="ARBA00022801"/>
    </source>
</evidence>
<gene>
    <name evidence="5" type="ORF">Plec18167_004303</name>
</gene>
<dbReference type="Gene3D" id="3.40.50.1820">
    <property type="entry name" value="alpha/beta hydrolase"/>
    <property type="match status" value="1"/>
</dbReference>
<dbReference type="PROSITE" id="PS00122">
    <property type="entry name" value="CARBOXYLESTERASE_B_1"/>
    <property type="match status" value="1"/>
</dbReference>
<dbReference type="Pfam" id="PF00135">
    <property type="entry name" value="COesterase"/>
    <property type="match status" value="1"/>
</dbReference>
<organism evidence="5 6">
    <name type="scientific">Paecilomyces lecythidis</name>
    <dbReference type="NCBI Taxonomy" id="3004212"/>
    <lineage>
        <taxon>Eukaryota</taxon>
        <taxon>Fungi</taxon>
        <taxon>Dikarya</taxon>
        <taxon>Ascomycota</taxon>
        <taxon>Pezizomycotina</taxon>
        <taxon>Eurotiomycetes</taxon>
        <taxon>Eurotiomycetidae</taxon>
        <taxon>Eurotiales</taxon>
        <taxon>Thermoascaceae</taxon>
        <taxon>Paecilomyces</taxon>
    </lineage>
</organism>
<dbReference type="PANTHER" id="PTHR11559">
    <property type="entry name" value="CARBOXYLESTERASE"/>
    <property type="match status" value="1"/>
</dbReference>
<dbReference type="InterPro" id="IPR019826">
    <property type="entry name" value="Carboxylesterase_B_AS"/>
</dbReference>
<dbReference type="InterPro" id="IPR019819">
    <property type="entry name" value="Carboxylesterase_B_CS"/>
</dbReference>
<dbReference type="PROSITE" id="PS00941">
    <property type="entry name" value="CARBOXYLESTERASE_B_2"/>
    <property type="match status" value="1"/>
</dbReference>
<name>A0ABR3XSN8_9EURO</name>
<accession>A0ABR3XSN8</accession>
<dbReference type="EC" id="3.1.1.-" evidence="3"/>
<evidence type="ECO:0000313" key="5">
    <source>
        <dbReference type="EMBL" id="KAL1879008.1"/>
    </source>
</evidence>
<comment type="caution">
    <text evidence="5">The sequence shown here is derived from an EMBL/GenBank/DDBJ whole genome shotgun (WGS) entry which is preliminary data.</text>
</comment>
<dbReference type="EMBL" id="JAVDPF010000011">
    <property type="protein sequence ID" value="KAL1879008.1"/>
    <property type="molecule type" value="Genomic_DNA"/>
</dbReference>
<comment type="similarity">
    <text evidence="1 3">Belongs to the type-B carboxylesterase/lipase family.</text>
</comment>
<dbReference type="InterPro" id="IPR050309">
    <property type="entry name" value="Type-B_Carboxylest/Lipase"/>
</dbReference>
<keyword evidence="6" id="KW-1185">Reference proteome</keyword>
<evidence type="ECO:0000313" key="6">
    <source>
        <dbReference type="Proteomes" id="UP001583193"/>
    </source>
</evidence>
<dbReference type="InterPro" id="IPR002018">
    <property type="entry name" value="CarbesteraseB"/>
</dbReference>
<dbReference type="InterPro" id="IPR029058">
    <property type="entry name" value="AB_hydrolase_fold"/>
</dbReference>
<feature type="chain" id="PRO_5044983057" description="Carboxylic ester hydrolase" evidence="3">
    <location>
        <begin position="19"/>
        <end position="551"/>
    </location>
</feature>
<protein>
    <recommendedName>
        <fullName evidence="3">Carboxylic ester hydrolase</fullName>
        <ecNumber evidence="3">3.1.1.-</ecNumber>
    </recommendedName>
</protein>
<evidence type="ECO:0000256" key="3">
    <source>
        <dbReference type="RuleBase" id="RU361235"/>
    </source>
</evidence>
<feature type="domain" description="Carboxylesterase type B" evidence="4">
    <location>
        <begin position="22"/>
        <end position="524"/>
    </location>
</feature>
<keyword evidence="3" id="KW-0732">Signal</keyword>
<keyword evidence="2 3" id="KW-0378">Hydrolase</keyword>
<evidence type="ECO:0000259" key="4">
    <source>
        <dbReference type="Pfam" id="PF00135"/>
    </source>
</evidence>